<organism evidence="8 9">
    <name type="scientific">Paramormyrops kingsleyae</name>
    <dbReference type="NCBI Taxonomy" id="1676925"/>
    <lineage>
        <taxon>Eukaryota</taxon>
        <taxon>Metazoa</taxon>
        <taxon>Chordata</taxon>
        <taxon>Craniata</taxon>
        <taxon>Vertebrata</taxon>
        <taxon>Euteleostomi</taxon>
        <taxon>Actinopterygii</taxon>
        <taxon>Neopterygii</taxon>
        <taxon>Teleostei</taxon>
        <taxon>Osteoglossocephala</taxon>
        <taxon>Osteoglossomorpha</taxon>
        <taxon>Osteoglossiformes</taxon>
        <taxon>Mormyridae</taxon>
        <taxon>Paramormyrops</taxon>
    </lineage>
</organism>
<keyword evidence="3 5" id="KW-0862">Zinc</keyword>
<sequence>MSSAPKDRKSRWQDIQKGLEFIESTLPFPGPDEQYNEFIQNLVTNLFEEGNDVYSEGERMKSVEHYTEALSVADYAASEDIVIHSETLEKLYANRAAAYLCTGVYDPALSDCEEALKLNSDNHRALYRKARCLKEMGRNAEAYEAISKCFLAVPQDPSVIKLTEDLAKFLGLKVRKPYTRRKPASNMLPDSSNSAAPSEKSFKEVDSVEDIELVSQAPQQMGAPLLAPSMLPQPPLNKKGSSETASVSAFEAHNVVLVANGGVARSGAGGGARGVMSYPLAQSPYNAHIIGNELDKLLDVAAPGHAPGDVVARGSPPITAPDPLLTSSHHGLPYTSSSVHSANYTGLYTNSGSSGNSEFDLVSFSSTLDTLDNLCISESEMGTLDFGMGFPPMYSSETSLDPQFRMTFNVVDGQPSIQVPLPRNPLSETHEFRQACSCCYVKLGPGMLDYSLSNEAHKCKKDVLLGRLKNFEDQRWKRIRPRPTKNQYVGPYYVCKDVAGGEECKYPGHCTFAYCQEEIDVWTLERKGFITRDILVNPQDASKSINFTVSKILQEHQGMFIFLCEDCFDNKPRIISRTSKDNRALCSHPTKKHVFKDRRCLVHVAGEGPQVPARQENRVSYSKIRPYSPLSQRDLCRHVARYGCVREDSCFFAHSLVELKVWIMQGQRGMSSEDIVQESSKCWNLESSVQQSSSTPKFGPAHLKISFVCSQCWRNGQVIEADKNRKYCAAKARHPWAKDKRVLLVSSVERKKWLQIRPLPVKKPIPSQFEICLHISSGKKCQYIGVCTFAHSPEERDLWTFMKESNIADFERLYELWLRAQKPGGGEEASSQGARENGRHIHMPTDYAEEVARNHCWLCGKNCNSDRQWQQHITSEKHKEKVFNSEDDQNCWQYRFPTGTFRVCERYLRAACPDKEKCEFAHGKEELEEWKDRRDFLLRKLAKAKMDHLIAPDDNDFGKYSFMLKEIN</sequence>
<evidence type="ECO:0000256" key="3">
    <source>
        <dbReference type="ARBA" id="ARBA00022833"/>
    </source>
</evidence>
<evidence type="ECO:0000256" key="2">
    <source>
        <dbReference type="ARBA" id="ARBA00022771"/>
    </source>
</evidence>
<dbReference type="InterPro" id="IPR039691">
    <property type="entry name" value="ZC3H7A/B"/>
</dbReference>
<accession>A0A3B3QKS3</accession>
<dbReference type="PROSITE" id="PS50103">
    <property type="entry name" value="ZF_C3H1"/>
    <property type="match status" value="2"/>
</dbReference>
<feature type="zinc finger region" description="C3H1-type" evidence="5">
    <location>
        <begin position="898"/>
        <end position="925"/>
    </location>
</feature>
<dbReference type="SUPFAM" id="SSF48452">
    <property type="entry name" value="TPR-like"/>
    <property type="match status" value="1"/>
</dbReference>
<keyword evidence="9" id="KW-1185">Reference proteome</keyword>
<dbReference type="Gene3D" id="1.25.40.10">
    <property type="entry name" value="Tetratricopeptide repeat domain"/>
    <property type="match status" value="1"/>
</dbReference>
<dbReference type="PANTHER" id="PTHR14928:SF13">
    <property type="entry name" value="ZINC FINGER CCCH DOMAIN-CONTAINING PROTEIN 7A"/>
    <property type="match status" value="1"/>
</dbReference>
<dbReference type="GO" id="GO:0035198">
    <property type="term" value="F:miRNA binding"/>
    <property type="evidence" value="ECO:0007669"/>
    <property type="project" value="InterPro"/>
</dbReference>
<name>A0A3B3QKS3_9TELE</name>
<reference evidence="8" key="2">
    <citation type="submission" date="2025-09" db="UniProtKB">
        <authorList>
            <consortium name="Ensembl"/>
        </authorList>
    </citation>
    <scope>IDENTIFICATION</scope>
</reference>
<dbReference type="InterPro" id="IPR000571">
    <property type="entry name" value="Znf_CCCH"/>
</dbReference>
<dbReference type="GO" id="GO:0008270">
    <property type="term" value="F:zinc ion binding"/>
    <property type="evidence" value="ECO:0007669"/>
    <property type="project" value="UniProtKB-KW"/>
</dbReference>
<dbReference type="SMART" id="SM00028">
    <property type="entry name" value="TPR"/>
    <property type="match status" value="2"/>
</dbReference>
<feature type="region of interest" description="Disordered" evidence="6">
    <location>
        <begin position="181"/>
        <end position="201"/>
    </location>
</feature>
<dbReference type="Pfam" id="PF12171">
    <property type="entry name" value="zf-C2H2_jaz"/>
    <property type="match status" value="1"/>
</dbReference>
<evidence type="ECO:0000256" key="4">
    <source>
        <dbReference type="PROSITE-ProRule" id="PRU00339"/>
    </source>
</evidence>
<dbReference type="Ensembl" id="ENSPKIT00000030475.1">
    <property type="protein sequence ID" value="ENSPKIP00000006449.1"/>
    <property type="gene ID" value="ENSPKIG00000022694.1"/>
</dbReference>
<dbReference type="AlphaFoldDB" id="A0A3B3QKS3"/>
<protein>
    <submittedName>
        <fullName evidence="8">Zinc finger CCCH-type containing 7A</fullName>
    </submittedName>
</protein>
<dbReference type="SMART" id="SM00356">
    <property type="entry name" value="ZnF_C3H1"/>
    <property type="match status" value="3"/>
</dbReference>
<dbReference type="InterPro" id="IPR022755">
    <property type="entry name" value="Znf_C2H2_jaz"/>
</dbReference>
<proteinExistence type="predicted"/>
<evidence type="ECO:0000256" key="6">
    <source>
        <dbReference type="SAM" id="MobiDB-lite"/>
    </source>
</evidence>
<keyword evidence="1 5" id="KW-0479">Metal-binding</keyword>
<evidence type="ECO:0000313" key="8">
    <source>
        <dbReference type="Ensembl" id="ENSPKIP00000006449.1"/>
    </source>
</evidence>
<reference evidence="8" key="1">
    <citation type="submission" date="2025-08" db="UniProtKB">
        <authorList>
            <consortium name="Ensembl"/>
        </authorList>
    </citation>
    <scope>IDENTIFICATION</scope>
</reference>
<feature type="repeat" description="TPR" evidence="4">
    <location>
        <begin position="89"/>
        <end position="122"/>
    </location>
</feature>
<dbReference type="InterPro" id="IPR036236">
    <property type="entry name" value="Znf_C2H2_sf"/>
</dbReference>
<dbReference type="SUPFAM" id="SSF57667">
    <property type="entry name" value="beta-beta-alpha zinc fingers"/>
    <property type="match status" value="1"/>
</dbReference>
<dbReference type="InterPro" id="IPR011990">
    <property type="entry name" value="TPR-like_helical_dom_sf"/>
</dbReference>
<dbReference type="InterPro" id="IPR019734">
    <property type="entry name" value="TPR_rpt"/>
</dbReference>
<keyword evidence="4" id="KW-0802">TPR repeat</keyword>
<feature type="domain" description="C3H1-type" evidence="7">
    <location>
        <begin position="898"/>
        <end position="925"/>
    </location>
</feature>
<evidence type="ECO:0000256" key="5">
    <source>
        <dbReference type="PROSITE-ProRule" id="PRU00723"/>
    </source>
</evidence>
<dbReference type="Pfam" id="PF14559">
    <property type="entry name" value="TPR_19"/>
    <property type="match status" value="1"/>
</dbReference>
<dbReference type="Proteomes" id="UP000261540">
    <property type="component" value="Unplaced"/>
</dbReference>
<dbReference type="PANTHER" id="PTHR14928">
    <property type="entry name" value="MICRO-RNA BINDING ZINC FINGER CCCH DOMAIN-CONTAINING PROTEIN 7"/>
    <property type="match status" value="1"/>
</dbReference>
<dbReference type="PROSITE" id="PS50005">
    <property type="entry name" value="TPR"/>
    <property type="match status" value="1"/>
</dbReference>
<evidence type="ECO:0000313" key="9">
    <source>
        <dbReference type="Proteomes" id="UP000261540"/>
    </source>
</evidence>
<dbReference type="GO" id="GO:0035196">
    <property type="term" value="P:miRNA processing"/>
    <property type="evidence" value="ECO:0007669"/>
    <property type="project" value="TreeGrafter"/>
</dbReference>
<feature type="domain" description="C3H1-type" evidence="7">
    <location>
        <begin position="630"/>
        <end position="657"/>
    </location>
</feature>
<evidence type="ECO:0000256" key="1">
    <source>
        <dbReference type="ARBA" id="ARBA00022723"/>
    </source>
</evidence>
<evidence type="ECO:0000259" key="7">
    <source>
        <dbReference type="PROSITE" id="PS50103"/>
    </source>
</evidence>
<dbReference type="GeneTree" id="ENSGT00390000018542"/>
<keyword evidence="2 5" id="KW-0863">Zinc-finger</keyword>
<feature type="zinc finger region" description="C3H1-type" evidence="5">
    <location>
        <begin position="630"/>
        <end position="657"/>
    </location>
</feature>